<dbReference type="InterPro" id="IPR029058">
    <property type="entry name" value="AB_hydrolase_fold"/>
</dbReference>
<reference evidence="2 3" key="1">
    <citation type="submission" date="2020-10" db="EMBL/GenBank/DDBJ databases">
        <title>Identification of Nocardia species via Next-generation sequencing and recognition of intraspecies genetic diversity.</title>
        <authorList>
            <person name="Li P."/>
            <person name="Li P."/>
            <person name="Lu B."/>
        </authorList>
    </citation>
    <scope>NUCLEOTIDE SEQUENCE [LARGE SCALE GENOMIC DNA]</scope>
    <source>
        <strain evidence="2 3">BJ06-0143</strain>
    </source>
</reference>
<sequence>MAARDLRALIPRADVIAERLPRASTVVAGLLAVVVGLLLVVRPLTALTALALLIAAACVVTGVGELVSHRRAGRLATALGLGWVLAGVLVVVQMGPAIDLLPRFVAAALVIGGAIRATGVRAGTLDDRLSAGMLAAAEIVLGVVAWLWPDVTLLVVAVLFGIRTVALGAGLLWATRPGERAIPATPAAPASPGAPTAPAAAPATLTRVGRVVAAGLALVLAIAVAGVSAHLRASSPRTENFYSAPDGVPADPGVLLRAEPFARGDIPAEARAWRILYSTVDAHGSPALSSGLVLVPREAPAGPLPVVAWAHGTTGFATGCAPTLLPEPLAAGALPALPQLLAEGWALVATDYTGLGTAGPHPYLIGHGEGTSVLDAVRAARQLPDIDLDDRTVVWGHSQGGHAALWTGVLAPGYAPDANVVGVAAMAPAADGPGLVRHLPNVAGGTVFGSYVIAAYTALYPDVRVEHYIIPAARTLVRDMSSRCLAEPGVLVSVLSAMSIDRDRPIFARDPLDGPLGDRLRENVPAGELTVPLLLAQGGTDSLITPDVQRAYASDRCAAGWNVDYRVYHGRDHLGVVAADSPLVPELITWTRARFADSRQTPNCPG</sequence>
<feature type="transmembrane region" description="Helical" evidence="1">
    <location>
        <begin position="47"/>
        <end position="68"/>
    </location>
</feature>
<feature type="transmembrane region" description="Helical" evidence="1">
    <location>
        <begin position="100"/>
        <end position="117"/>
    </location>
</feature>
<dbReference type="PANTHER" id="PTHR34853">
    <property type="match status" value="1"/>
</dbReference>
<dbReference type="EMBL" id="JADLQN010000001">
    <property type="protein sequence ID" value="MBF6353996.1"/>
    <property type="molecule type" value="Genomic_DNA"/>
</dbReference>
<feature type="transmembrane region" description="Helical" evidence="1">
    <location>
        <begin position="75"/>
        <end position="94"/>
    </location>
</feature>
<dbReference type="RefSeq" id="WP_195000824.1">
    <property type="nucleotide sequence ID" value="NZ_JADLQN010000001.1"/>
</dbReference>
<dbReference type="SUPFAM" id="SSF53474">
    <property type="entry name" value="alpha/beta-Hydrolases"/>
    <property type="match status" value="1"/>
</dbReference>
<name>A0ABS0D6L2_9NOCA</name>
<dbReference type="InterPro" id="IPR005152">
    <property type="entry name" value="Lipase_secreted"/>
</dbReference>
<evidence type="ECO:0000313" key="3">
    <source>
        <dbReference type="Proteomes" id="UP000707731"/>
    </source>
</evidence>
<keyword evidence="1" id="KW-0812">Transmembrane</keyword>
<dbReference type="Proteomes" id="UP000707731">
    <property type="component" value="Unassembled WGS sequence"/>
</dbReference>
<feature type="transmembrane region" description="Helical" evidence="1">
    <location>
        <begin position="20"/>
        <end position="41"/>
    </location>
</feature>
<dbReference type="Gene3D" id="1.10.260.130">
    <property type="match status" value="1"/>
</dbReference>
<organism evidence="2 3">
    <name type="scientific">Nocardia higoensis</name>
    <dbReference type="NCBI Taxonomy" id="228599"/>
    <lineage>
        <taxon>Bacteria</taxon>
        <taxon>Bacillati</taxon>
        <taxon>Actinomycetota</taxon>
        <taxon>Actinomycetes</taxon>
        <taxon>Mycobacteriales</taxon>
        <taxon>Nocardiaceae</taxon>
        <taxon>Nocardia</taxon>
    </lineage>
</organism>
<comment type="caution">
    <text evidence="2">The sequence shown here is derived from an EMBL/GenBank/DDBJ whole genome shotgun (WGS) entry which is preliminary data.</text>
</comment>
<dbReference type="Gene3D" id="3.40.50.1820">
    <property type="entry name" value="alpha/beta hydrolase"/>
    <property type="match status" value="1"/>
</dbReference>
<evidence type="ECO:0000313" key="2">
    <source>
        <dbReference type="EMBL" id="MBF6353996.1"/>
    </source>
</evidence>
<dbReference type="Pfam" id="PF03583">
    <property type="entry name" value="LIP"/>
    <property type="match status" value="1"/>
</dbReference>
<protein>
    <submittedName>
        <fullName evidence="2">DUF308 domain-containing protein</fullName>
    </submittedName>
</protein>
<proteinExistence type="predicted"/>
<keyword evidence="1" id="KW-1133">Transmembrane helix</keyword>
<accession>A0ABS0D6L2</accession>
<keyword evidence="1" id="KW-0472">Membrane</keyword>
<feature type="transmembrane region" description="Helical" evidence="1">
    <location>
        <begin position="154"/>
        <end position="174"/>
    </location>
</feature>
<keyword evidence="3" id="KW-1185">Reference proteome</keyword>
<dbReference type="Pfam" id="PF03729">
    <property type="entry name" value="DUF308"/>
    <property type="match status" value="2"/>
</dbReference>
<gene>
    <name evidence="2" type="ORF">IU449_05430</name>
</gene>
<dbReference type="InterPro" id="IPR005325">
    <property type="entry name" value="DUF308_memb"/>
</dbReference>
<feature type="transmembrane region" description="Helical" evidence="1">
    <location>
        <begin position="211"/>
        <end position="231"/>
    </location>
</feature>
<evidence type="ECO:0000256" key="1">
    <source>
        <dbReference type="SAM" id="Phobius"/>
    </source>
</evidence>
<feature type="transmembrane region" description="Helical" evidence="1">
    <location>
        <begin position="129"/>
        <end position="148"/>
    </location>
</feature>
<dbReference type="PANTHER" id="PTHR34853:SF1">
    <property type="entry name" value="LIPASE 5"/>
    <property type="match status" value="1"/>
</dbReference>